<evidence type="ECO:0000256" key="3">
    <source>
        <dbReference type="ARBA" id="ARBA00022692"/>
    </source>
</evidence>
<evidence type="ECO:0000256" key="9">
    <source>
        <dbReference type="RuleBase" id="RU351113"/>
    </source>
</evidence>
<feature type="transmembrane region" description="Helical" evidence="9">
    <location>
        <begin position="41"/>
        <end position="62"/>
    </location>
</feature>
<name>A0A6J2JPG0_BOMMA</name>
<keyword evidence="8 9" id="KW-0807">Transducer</keyword>
<evidence type="ECO:0000256" key="6">
    <source>
        <dbReference type="ARBA" id="ARBA00023136"/>
    </source>
</evidence>
<feature type="transmembrane region" description="Helical" evidence="9">
    <location>
        <begin position="207"/>
        <end position="225"/>
    </location>
</feature>
<evidence type="ECO:0000256" key="2">
    <source>
        <dbReference type="ARBA" id="ARBA00022606"/>
    </source>
</evidence>
<comment type="similarity">
    <text evidence="9">Belongs to the insect chemoreceptor superfamily. Heteromeric odorant receptor channel (TC 1.A.69) family.</text>
</comment>
<evidence type="ECO:0000256" key="1">
    <source>
        <dbReference type="ARBA" id="ARBA00004141"/>
    </source>
</evidence>
<comment type="caution">
    <text evidence="9">Lacks conserved residue(s) required for the propagation of feature annotation.</text>
</comment>
<keyword evidence="10" id="KW-1185">Reference proteome</keyword>
<dbReference type="GO" id="GO:0007165">
    <property type="term" value="P:signal transduction"/>
    <property type="evidence" value="ECO:0007669"/>
    <property type="project" value="UniProtKB-KW"/>
</dbReference>
<keyword evidence="7 9" id="KW-0675">Receptor</keyword>
<dbReference type="Pfam" id="PF02949">
    <property type="entry name" value="7tm_6"/>
    <property type="match status" value="1"/>
</dbReference>
<gene>
    <name evidence="11" type="primary">LOC114243756</name>
</gene>
<protein>
    <recommendedName>
        <fullName evidence="9">Odorant receptor</fullName>
    </recommendedName>
</protein>
<accession>A0A6J2JPG0</accession>
<feature type="transmembrane region" description="Helical" evidence="9">
    <location>
        <begin position="284"/>
        <end position="307"/>
    </location>
</feature>
<dbReference type="AlphaFoldDB" id="A0A6J2JPG0"/>
<keyword evidence="2 9" id="KW-0716">Sensory transduction</keyword>
<evidence type="ECO:0000256" key="8">
    <source>
        <dbReference type="ARBA" id="ARBA00023224"/>
    </source>
</evidence>
<reference evidence="11" key="1">
    <citation type="submission" date="2025-08" db="UniProtKB">
        <authorList>
            <consortium name="RefSeq"/>
        </authorList>
    </citation>
    <scope>IDENTIFICATION</scope>
    <source>
        <tissue evidence="11">Silk gland</tissue>
    </source>
</reference>
<feature type="transmembrane region" description="Helical" evidence="9">
    <location>
        <begin position="74"/>
        <end position="95"/>
    </location>
</feature>
<evidence type="ECO:0000313" key="10">
    <source>
        <dbReference type="Proteomes" id="UP000504629"/>
    </source>
</evidence>
<dbReference type="CTD" id="100127039"/>
<keyword evidence="4 9" id="KW-0552">Olfaction</keyword>
<sequence length="412" mass="47346">MRAKTEFEKTIKLTKTALFLSGINIFLEEWNHWTRTFVDSIAYYLNIVGLYFVLIGEMYWLIDGTITGKSFVELSLIVPCLTISVLATAKVHYLYHNKESLLDVVDKLRETYPDEIEESANDNDQCLNDKKETVYDNDVTEVGIVNEANELLKSVNFLLSTVSFVVTMTFCTMPLFGMAGEFMETGKFVVLYPFAVKYPFDVYNTSFWCLYIYIFTAIIVCTNIFGVDTLFYALCSYIGMNFRLLSYKFEHLEIKRNDRTINEIIVLIKRHQELIELVNKTQSLYSLSTLFNIVTSSLLICLSGFNITVADDISTILAFFTFLVMSFSQISLLCYFGDMIMKSSTDVCDGIYKCPWYNIDAKTKKIIVLIMLRAQKPCKLSAASFADINLRVFTTILSRSWSYFALLKTIYS</sequence>
<comment type="subcellular location">
    <subcellularLocation>
        <location evidence="9">Cell membrane</location>
        <topology evidence="9">Multi-pass membrane protein</topology>
    </subcellularLocation>
    <subcellularLocation>
        <location evidence="1">Membrane</location>
        <topology evidence="1">Multi-pass membrane protein</topology>
    </subcellularLocation>
</comment>
<evidence type="ECO:0000256" key="7">
    <source>
        <dbReference type="ARBA" id="ARBA00023170"/>
    </source>
</evidence>
<feature type="transmembrane region" description="Helical" evidence="9">
    <location>
        <begin position="313"/>
        <end position="336"/>
    </location>
</feature>
<dbReference type="OrthoDB" id="8185860at2759"/>
<dbReference type="GO" id="GO:0005886">
    <property type="term" value="C:plasma membrane"/>
    <property type="evidence" value="ECO:0007669"/>
    <property type="project" value="UniProtKB-SubCell"/>
</dbReference>
<dbReference type="PANTHER" id="PTHR21137">
    <property type="entry name" value="ODORANT RECEPTOR"/>
    <property type="match status" value="1"/>
</dbReference>
<organism evidence="10 11">
    <name type="scientific">Bombyx mandarina</name>
    <name type="common">Wild silk moth</name>
    <name type="synonym">Wild silkworm</name>
    <dbReference type="NCBI Taxonomy" id="7092"/>
    <lineage>
        <taxon>Eukaryota</taxon>
        <taxon>Metazoa</taxon>
        <taxon>Ecdysozoa</taxon>
        <taxon>Arthropoda</taxon>
        <taxon>Hexapoda</taxon>
        <taxon>Insecta</taxon>
        <taxon>Pterygota</taxon>
        <taxon>Neoptera</taxon>
        <taxon>Endopterygota</taxon>
        <taxon>Lepidoptera</taxon>
        <taxon>Glossata</taxon>
        <taxon>Ditrysia</taxon>
        <taxon>Bombycoidea</taxon>
        <taxon>Bombycidae</taxon>
        <taxon>Bombycinae</taxon>
        <taxon>Bombyx</taxon>
    </lineage>
</organism>
<evidence type="ECO:0000256" key="4">
    <source>
        <dbReference type="ARBA" id="ARBA00022725"/>
    </source>
</evidence>
<feature type="transmembrane region" description="Helical" evidence="9">
    <location>
        <begin position="157"/>
        <end position="177"/>
    </location>
</feature>
<dbReference type="PANTHER" id="PTHR21137:SF44">
    <property type="entry name" value="ODORANT RECEPTOR 13A-RELATED"/>
    <property type="match status" value="1"/>
</dbReference>
<keyword evidence="3 9" id="KW-0812">Transmembrane</keyword>
<evidence type="ECO:0000256" key="5">
    <source>
        <dbReference type="ARBA" id="ARBA00022989"/>
    </source>
</evidence>
<dbReference type="GO" id="GO:0005549">
    <property type="term" value="F:odorant binding"/>
    <property type="evidence" value="ECO:0007669"/>
    <property type="project" value="InterPro"/>
</dbReference>
<dbReference type="Proteomes" id="UP000504629">
    <property type="component" value="Unplaced"/>
</dbReference>
<keyword evidence="6 9" id="KW-0472">Membrane</keyword>
<evidence type="ECO:0000313" key="11">
    <source>
        <dbReference type="RefSeq" id="XP_028031158.1"/>
    </source>
</evidence>
<dbReference type="GO" id="GO:0004984">
    <property type="term" value="F:olfactory receptor activity"/>
    <property type="evidence" value="ECO:0007669"/>
    <property type="project" value="InterPro"/>
</dbReference>
<keyword evidence="5 9" id="KW-1133">Transmembrane helix</keyword>
<dbReference type="GeneID" id="114243756"/>
<dbReference type="KEGG" id="bman:114243756"/>
<dbReference type="RefSeq" id="XP_028031158.1">
    <property type="nucleotide sequence ID" value="XM_028175357.1"/>
</dbReference>
<dbReference type="InterPro" id="IPR004117">
    <property type="entry name" value="7tm6_olfct_rcpt"/>
</dbReference>
<proteinExistence type="inferred from homology"/>